<protein>
    <submittedName>
        <fullName evidence="2">Uu.00g117330.m01.CDS01</fullName>
    </submittedName>
</protein>
<organism evidence="2 3">
    <name type="scientific">Anthostomella pinea</name>
    <dbReference type="NCBI Taxonomy" id="933095"/>
    <lineage>
        <taxon>Eukaryota</taxon>
        <taxon>Fungi</taxon>
        <taxon>Dikarya</taxon>
        <taxon>Ascomycota</taxon>
        <taxon>Pezizomycotina</taxon>
        <taxon>Sordariomycetes</taxon>
        <taxon>Xylariomycetidae</taxon>
        <taxon>Xylariales</taxon>
        <taxon>Xylariaceae</taxon>
        <taxon>Anthostomella</taxon>
    </lineage>
</organism>
<proteinExistence type="predicted"/>
<evidence type="ECO:0000313" key="3">
    <source>
        <dbReference type="Proteomes" id="UP001295740"/>
    </source>
</evidence>
<evidence type="ECO:0000313" key="2">
    <source>
        <dbReference type="EMBL" id="CAJ2504339.1"/>
    </source>
</evidence>
<sequence>MQYNDQNRDVLKAPRYEILALILALTISSILATYRGARAFPSAITVHKRLSQLLNGSGVFEQQRIDAENPLDPISQEQYQRVSLILFKTLVHLNALLITHLSMWPLFHYLDPAALDVRIPSSQIIWDSITDGKQQESDYGNLTVGSLFVGETSSPTYQALTSLAAWDFSTGMILGCFVNRQPGESLSQTMHRAAAKRHVLNEFMTYNFRGGGIVGMDTFNFVGLRMIFDEPMECRSAESKASAEGIQHDRDYEFMCETQFHSNGSDETFNTM</sequence>
<reference evidence="2" key="1">
    <citation type="submission" date="2023-10" db="EMBL/GenBank/DDBJ databases">
        <authorList>
            <person name="Hackl T."/>
        </authorList>
    </citation>
    <scope>NUCLEOTIDE SEQUENCE</scope>
</reference>
<keyword evidence="1" id="KW-0472">Membrane</keyword>
<keyword evidence="1" id="KW-0812">Transmembrane</keyword>
<dbReference type="EMBL" id="CAUWAG010000006">
    <property type="protein sequence ID" value="CAJ2504339.1"/>
    <property type="molecule type" value="Genomic_DNA"/>
</dbReference>
<feature type="transmembrane region" description="Helical" evidence="1">
    <location>
        <begin position="16"/>
        <end position="34"/>
    </location>
</feature>
<dbReference type="AlphaFoldDB" id="A0AAI8VG61"/>
<evidence type="ECO:0000256" key="1">
    <source>
        <dbReference type="SAM" id="Phobius"/>
    </source>
</evidence>
<name>A0AAI8VG61_9PEZI</name>
<gene>
    <name evidence="2" type="ORF">KHLLAP_LOCUS4807</name>
</gene>
<dbReference type="Proteomes" id="UP001295740">
    <property type="component" value="Unassembled WGS sequence"/>
</dbReference>
<comment type="caution">
    <text evidence="2">The sequence shown here is derived from an EMBL/GenBank/DDBJ whole genome shotgun (WGS) entry which is preliminary data.</text>
</comment>
<keyword evidence="3" id="KW-1185">Reference proteome</keyword>
<accession>A0AAI8VG61</accession>
<keyword evidence="1" id="KW-1133">Transmembrane helix</keyword>